<evidence type="ECO:0000313" key="3">
    <source>
        <dbReference type="EMBL" id="KAF5681220.1"/>
    </source>
</evidence>
<feature type="region of interest" description="Disordered" evidence="1">
    <location>
        <begin position="335"/>
        <end position="357"/>
    </location>
</feature>
<protein>
    <submittedName>
        <fullName evidence="3">Glycoside hydrolase family 18</fullName>
    </submittedName>
</protein>
<evidence type="ECO:0000256" key="1">
    <source>
        <dbReference type="SAM" id="MobiDB-lite"/>
    </source>
</evidence>
<evidence type="ECO:0000256" key="2">
    <source>
        <dbReference type="SAM" id="SignalP"/>
    </source>
</evidence>
<sequence length="507" mass="57819">MTSHPSFFPLLVYCLILTSHVIFAAPTVTPKERQESIDDFRAALLDSRYNFTDGDVAETSTRLFGWQGCNRYHKRAIYSGWQQSWKIMDVVKGKNLNWNEAAAFEYLAPPFINEEDQAAMQKIIDTVATIKGGSSLNPFKWWLHVRCDDPDNKCPCGLGSSTIAYTTDKDEDSKYARINFCPRYFELANLDQIVKENSKKSLPVEERANLENYIRNKGHTWYHELLHIDWASGVLPGWHIKDMLATYLDEDGFERYTYLYGPERTKALARYKFQPSFFIRRNADSFAMYAMAKYVQKAIGKYPHLPLAMELEEVKDLSSLFIVGGMSIDLQGKTTFSDPHDDDTCQTSNGEDNPEKQEVVPFNSSAWFWGVSIYPEEYQRQVRGWLADATPHQNRVRIVLMQTAMGPLWMAFQDTPDKPIEDFCSAKILAKVNAEGDDQNLKFPTELPAFNAHGAKGCVYSGSSDVVGGMTCDEGDSAIRCWEDPEWREMSQCNGGSYMLGIKCDWK</sequence>
<dbReference type="SUPFAM" id="SSF55486">
    <property type="entry name" value="Metalloproteases ('zincins'), catalytic domain"/>
    <property type="match status" value="1"/>
</dbReference>
<dbReference type="AlphaFoldDB" id="A0A8H5TZH1"/>
<proteinExistence type="predicted"/>
<accession>A0A8H5TZH1</accession>
<comment type="caution">
    <text evidence="3">The sequence shown here is derived from an EMBL/GenBank/DDBJ whole genome shotgun (WGS) entry which is preliminary data.</text>
</comment>
<dbReference type="GO" id="GO:0008237">
    <property type="term" value="F:metallopeptidase activity"/>
    <property type="evidence" value="ECO:0007669"/>
    <property type="project" value="InterPro"/>
</dbReference>
<dbReference type="EMBL" id="JAAGWQ010000001">
    <property type="protein sequence ID" value="KAF5681220.1"/>
    <property type="molecule type" value="Genomic_DNA"/>
</dbReference>
<name>A0A8H5TZH1_FUSHE</name>
<feature type="signal peptide" evidence="2">
    <location>
        <begin position="1"/>
        <end position="24"/>
    </location>
</feature>
<dbReference type="InterPro" id="IPR024079">
    <property type="entry name" value="MetalloPept_cat_dom_sf"/>
</dbReference>
<feature type="chain" id="PRO_5034053688" evidence="2">
    <location>
        <begin position="25"/>
        <end position="507"/>
    </location>
</feature>
<dbReference type="Proteomes" id="UP000567885">
    <property type="component" value="Unassembled WGS sequence"/>
</dbReference>
<keyword evidence="2" id="KW-0732">Signal</keyword>
<reference evidence="3 4" key="1">
    <citation type="submission" date="2020-05" db="EMBL/GenBank/DDBJ databases">
        <title>Identification and distribution of gene clusters putatively required for synthesis of sphingolipid metabolism inhibitors in phylogenetically diverse species of the filamentous fungus Fusarium.</title>
        <authorList>
            <person name="Kim H.-S."/>
            <person name="Busman M."/>
            <person name="Brown D.W."/>
            <person name="Divon H."/>
            <person name="Uhlig S."/>
            <person name="Proctor R.H."/>
        </authorList>
    </citation>
    <scope>NUCLEOTIDE SEQUENCE [LARGE SCALE GENOMIC DNA]</scope>
    <source>
        <strain evidence="3 4">NRRL 20693</strain>
    </source>
</reference>
<dbReference type="OrthoDB" id="1896086at2759"/>
<organism evidence="3 4">
    <name type="scientific">Fusarium heterosporum</name>
    <dbReference type="NCBI Taxonomy" id="42747"/>
    <lineage>
        <taxon>Eukaryota</taxon>
        <taxon>Fungi</taxon>
        <taxon>Dikarya</taxon>
        <taxon>Ascomycota</taxon>
        <taxon>Pezizomycotina</taxon>
        <taxon>Sordariomycetes</taxon>
        <taxon>Hypocreomycetidae</taxon>
        <taxon>Hypocreales</taxon>
        <taxon>Nectriaceae</taxon>
        <taxon>Fusarium</taxon>
        <taxon>Fusarium heterosporum species complex</taxon>
    </lineage>
</organism>
<gene>
    <name evidence="3" type="ORF">FHETE_9</name>
</gene>
<keyword evidence="3" id="KW-0378">Hydrolase</keyword>
<dbReference type="Gene3D" id="3.40.390.10">
    <property type="entry name" value="Collagenase (Catalytic Domain)"/>
    <property type="match status" value="1"/>
</dbReference>
<evidence type="ECO:0000313" key="4">
    <source>
        <dbReference type="Proteomes" id="UP000567885"/>
    </source>
</evidence>
<keyword evidence="4" id="KW-1185">Reference proteome</keyword>